<feature type="non-terminal residue" evidence="1">
    <location>
        <position position="16"/>
    </location>
</feature>
<keyword evidence="2" id="KW-1185">Reference proteome</keyword>
<name>A0A392TRJ9_9FABA</name>
<evidence type="ECO:0000313" key="2">
    <source>
        <dbReference type="Proteomes" id="UP000265520"/>
    </source>
</evidence>
<evidence type="ECO:0000313" key="1">
    <source>
        <dbReference type="EMBL" id="MCI63803.1"/>
    </source>
</evidence>
<reference evidence="1 2" key="1">
    <citation type="journal article" date="2018" name="Front. Plant Sci.">
        <title>Red Clover (Trifolium pratense) and Zigzag Clover (T. medium) - A Picture of Genomic Similarities and Differences.</title>
        <authorList>
            <person name="Dluhosova J."/>
            <person name="Istvanek J."/>
            <person name="Nedelnik J."/>
            <person name="Repkova J."/>
        </authorList>
    </citation>
    <scope>NUCLEOTIDE SEQUENCE [LARGE SCALE GENOMIC DNA]</scope>
    <source>
        <strain evidence="2">cv. 10/8</strain>
        <tissue evidence="1">Leaf</tissue>
    </source>
</reference>
<accession>A0A392TRJ9</accession>
<dbReference type="Proteomes" id="UP000265520">
    <property type="component" value="Unassembled WGS sequence"/>
</dbReference>
<protein>
    <submittedName>
        <fullName evidence="1">Uncharacterized protein</fullName>
    </submittedName>
</protein>
<comment type="caution">
    <text evidence="1">The sequence shown here is derived from an EMBL/GenBank/DDBJ whole genome shotgun (WGS) entry which is preliminary data.</text>
</comment>
<proteinExistence type="predicted"/>
<dbReference type="AlphaFoldDB" id="A0A392TRJ9"/>
<organism evidence="1 2">
    <name type="scientific">Trifolium medium</name>
    <dbReference type="NCBI Taxonomy" id="97028"/>
    <lineage>
        <taxon>Eukaryota</taxon>
        <taxon>Viridiplantae</taxon>
        <taxon>Streptophyta</taxon>
        <taxon>Embryophyta</taxon>
        <taxon>Tracheophyta</taxon>
        <taxon>Spermatophyta</taxon>
        <taxon>Magnoliopsida</taxon>
        <taxon>eudicotyledons</taxon>
        <taxon>Gunneridae</taxon>
        <taxon>Pentapetalae</taxon>
        <taxon>rosids</taxon>
        <taxon>fabids</taxon>
        <taxon>Fabales</taxon>
        <taxon>Fabaceae</taxon>
        <taxon>Papilionoideae</taxon>
        <taxon>50 kb inversion clade</taxon>
        <taxon>NPAAA clade</taxon>
        <taxon>Hologalegina</taxon>
        <taxon>IRL clade</taxon>
        <taxon>Trifolieae</taxon>
        <taxon>Trifolium</taxon>
    </lineage>
</organism>
<sequence length="16" mass="1751">MGIGEQDEEILSGIIF</sequence>
<dbReference type="EMBL" id="LXQA010643840">
    <property type="protein sequence ID" value="MCI63803.1"/>
    <property type="molecule type" value="Genomic_DNA"/>
</dbReference>